<keyword evidence="5" id="KW-0276">Fatty acid metabolism</keyword>
<evidence type="ECO:0000256" key="3">
    <source>
        <dbReference type="ARBA" id="ARBA00022516"/>
    </source>
</evidence>
<keyword evidence="3" id="KW-0444">Lipid biosynthesis</keyword>
<accession>A0A8J2L5X0</accession>
<evidence type="ECO:0000256" key="6">
    <source>
        <dbReference type="ARBA" id="ARBA00022989"/>
    </source>
</evidence>
<evidence type="ECO:0000256" key="11">
    <source>
        <dbReference type="ARBA" id="ARBA00023160"/>
    </source>
</evidence>
<feature type="domain" description="Fatty acid desaturase" evidence="12">
    <location>
        <begin position="30"/>
        <end position="124"/>
    </location>
</feature>
<dbReference type="PANTHER" id="PTHR11351:SF31">
    <property type="entry name" value="DESATURASE 1, ISOFORM A-RELATED"/>
    <property type="match status" value="1"/>
</dbReference>
<keyword evidence="6" id="KW-1133">Transmembrane helix</keyword>
<evidence type="ECO:0000256" key="7">
    <source>
        <dbReference type="ARBA" id="ARBA00023002"/>
    </source>
</evidence>
<gene>
    <name evidence="13" type="ORF">AFUS01_LOCUS38504</name>
</gene>
<name>A0A8J2L5X0_9HEXA</name>
<protein>
    <recommendedName>
        <fullName evidence="12">Fatty acid desaturase domain-containing protein</fullName>
    </recommendedName>
</protein>
<dbReference type="OrthoDB" id="10260134at2759"/>
<evidence type="ECO:0000256" key="1">
    <source>
        <dbReference type="ARBA" id="ARBA00004141"/>
    </source>
</evidence>
<proteinExistence type="inferred from homology"/>
<dbReference type="GO" id="GO:0006636">
    <property type="term" value="P:unsaturated fatty acid biosynthetic process"/>
    <property type="evidence" value="ECO:0007669"/>
    <property type="project" value="TreeGrafter"/>
</dbReference>
<evidence type="ECO:0000256" key="4">
    <source>
        <dbReference type="ARBA" id="ARBA00022692"/>
    </source>
</evidence>
<feature type="non-terminal residue" evidence="13">
    <location>
        <position position="1"/>
    </location>
</feature>
<keyword evidence="9" id="KW-0443">Lipid metabolism</keyword>
<reference evidence="13" key="1">
    <citation type="submission" date="2021-06" db="EMBL/GenBank/DDBJ databases">
        <authorList>
            <person name="Hodson N. C."/>
            <person name="Mongue J. A."/>
            <person name="Jaron S. K."/>
        </authorList>
    </citation>
    <scope>NUCLEOTIDE SEQUENCE</scope>
</reference>
<dbReference type="EMBL" id="CAJVCH010548113">
    <property type="protein sequence ID" value="CAG7828586.1"/>
    <property type="molecule type" value="Genomic_DNA"/>
</dbReference>
<organism evidence="13 14">
    <name type="scientific">Allacma fusca</name>
    <dbReference type="NCBI Taxonomy" id="39272"/>
    <lineage>
        <taxon>Eukaryota</taxon>
        <taxon>Metazoa</taxon>
        <taxon>Ecdysozoa</taxon>
        <taxon>Arthropoda</taxon>
        <taxon>Hexapoda</taxon>
        <taxon>Collembola</taxon>
        <taxon>Symphypleona</taxon>
        <taxon>Sminthuridae</taxon>
        <taxon>Allacma</taxon>
    </lineage>
</organism>
<comment type="similarity">
    <text evidence="2">Belongs to the fatty acid desaturase type 1 family.</text>
</comment>
<dbReference type="GO" id="GO:0005506">
    <property type="term" value="F:iron ion binding"/>
    <property type="evidence" value="ECO:0007669"/>
    <property type="project" value="TreeGrafter"/>
</dbReference>
<evidence type="ECO:0000256" key="5">
    <source>
        <dbReference type="ARBA" id="ARBA00022832"/>
    </source>
</evidence>
<dbReference type="PANTHER" id="PTHR11351">
    <property type="entry name" value="ACYL-COA DESATURASE"/>
    <property type="match status" value="1"/>
</dbReference>
<sequence>MITHLVVIHVFGSIGIVQIAQGRVLFPTLIFAYVLAESASYSITIGCHRLFAHRTFKATPLLKNSLALCNFFAGQNSIWLWCAWHRLHHKCTDTDEDPHNATREQEPVIMFQERYYPFISIVQPTYGDTDLMTHQLTQEKTYSFPLLLL</sequence>
<evidence type="ECO:0000256" key="10">
    <source>
        <dbReference type="ARBA" id="ARBA00023136"/>
    </source>
</evidence>
<keyword evidence="8" id="KW-0408">Iron</keyword>
<evidence type="ECO:0000256" key="8">
    <source>
        <dbReference type="ARBA" id="ARBA00023004"/>
    </source>
</evidence>
<dbReference type="InterPro" id="IPR005804">
    <property type="entry name" value="FA_desaturase_dom"/>
</dbReference>
<keyword evidence="4" id="KW-0812">Transmembrane</keyword>
<keyword evidence="14" id="KW-1185">Reference proteome</keyword>
<dbReference type="GO" id="GO:0005789">
    <property type="term" value="C:endoplasmic reticulum membrane"/>
    <property type="evidence" value="ECO:0007669"/>
    <property type="project" value="TreeGrafter"/>
</dbReference>
<keyword evidence="10" id="KW-0472">Membrane</keyword>
<evidence type="ECO:0000259" key="12">
    <source>
        <dbReference type="Pfam" id="PF00487"/>
    </source>
</evidence>
<comment type="caution">
    <text evidence="13">The sequence shown here is derived from an EMBL/GenBank/DDBJ whole genome shotgun (WGS) entry which is preliminary data.</text>
</comment>
<evidence type="ECO:0000256" key="9">
    <source>
        <dbReference type="ARBA" id="ARBA00023098"/>
    </source>
</evidence>
<dbReference type="Proteomes" id="UP000708208">
    <property type="component" value="Unassembled WGS sequence"/>
</dbReference>
<comment type="subcellular location">
    <subcellularLocation>
        <location evidence="1">Membrane</location>
        <topology evidence="1">Multi-pass membrane protein</topology>
    </subcellularLocation>
</comment>
<evidence type="ECO:0000313" key="14">
    <source>
        <dbReference type="Proteomes" id="UP000708208"/>
    </source>
</evidence>
<keyword evidence="7" id="KW-0560">Oxidoreductase</keyword>
<dbReference type="Pfam" id="PF00487">
    <property type="entry name" value="FA_desaturase"/>
    <property type="match status" value="1"/>
</dbReference>
<dbReference type="GO" id="GO:0004768">
    <property type="term" value="F:stearoyl-CoA 9-desaturase activity"/>
    <property type="evidence" value="ECO:0007669"/>
    <property type="project" value="TreeGrafter"/>
</dbReference>
<evidence type="ECO:0000256" key="2">
    <source>
        <dbReference type="ARBA" id="ARBA00009295"/>
    </source>
</evidence>
<dbReference type="AlphaFoldDB" id="A0A8J2L5X0"/>
<keyword evidence="11" id="KW-0275">Fatty acid biosynthesis</keyword>
<evidence type="ECO:0000313" key="13">
    <source>
        <dbReference type="EMBL" id="CAG7828586.1"/>
    </source>
</evidence>
<dbReference type="InterPro" id="IPR015876">
    <property type="entry name" value="Acyl-CoA_DS"/>
</dbReference>